<sequence>MSLVASLLDRVSPQSLQQLRASDQTWQALRLENPLIPTVINQSQESLGETDFDLVIAGGTLGIFIGAALQTRGWRVALLERGILRGREQEWNISRLELSSFLELDLLTEVELNQAIATEYNPARVRFYQGYELWVRDILNIGVDPVYLLETLKTKFLQAGGKLLENSGFSGAIIHPDGVMVKTGEMTLKTRLLIDAMGHFSPIAKQARKGEKPDGVCLVVGSCGQGFPSNETGDLIYSFTPILHQCQYFWEAFPARDGRTTYLFTYLDTHPDRFSLEFLMGEYLRLLPEYQKVDLEAVKFQRFLAGFFPAYRQSPLKMPWSRILAVGDSSGSQSPVSFGGFGAMVRHLKRLTFAIEEALQIDALNREDLALLQPYQPNISVTWLFQKTMSVRMSANPNPNQINDLMSGVFRVMDKLGDEVLKPFLQDVVQFSSLSKTLPLVNPQLVLPMIPQVGISPFIDWTGHYFNLALYSCLYPLAANLQPVLEKLPDKQKYLYHRYLDSWKYGSGGDFISNLITDN</sequence>
<dbReference type="Proteomes" id="UP000068167">
    <property type="component" value="Chromosome"/>
</dbReference>
<protein>
    <submittedName>
        <fullName evidence="1">Lycopene cyclase CruP type</fullName>
    </submittedName>
</protein>
<reference evidence="1 2" key="1">
    <citation type="journal article" date="2016" name="Stand. Genomic Sci.">
        <title>Complete genome sequence and genomic characterization of Microcystis panniformis FACHB 1757 by third-generation sequencing.</title>
        <authorList>
            <person name="Zhang J.Y."/>
            <person name="Guan R."/>
            <person name="Zhang H.J."/>
            <person name="Li H."/>
            <person name="Xiao P."/>
            <person name="Yu G.L."/>
            <person name="Du L."/>
            <person name="Cao D.M."/>
            <person name="Zhu B.C."/>
            <person name="Li R.H."/>
            <person name="Lu Z.H."/>
        </authorList>
    </citation>
    <scope>NUCLEOTIDE SEQUENCE [LARGE SCALE GENOMIC DNA]</scope>
    <source>
        <strain evidence="1 2">FACHB-1757</strain>
    </source>
</reference>
<evidence type="ECO:0000313" key="1">
    <source>
        <dbReference type="EMBL" id="AKV71144.1"/>
    </source>
</evidence>
<proteinExistence type="predicted"/>
<dbReference type="PANTHER" id="PTHR32098">
    <property type="entry name" value="LYCOPENE BETA/EPSILON CYCLASE PROTEIN"/>
    <property type="match status" value="1"/>
</dbReference>
<dbReference type="AlphaFoldDB" id="A0A0K1SAL5"/>
<dbReference type="Gene3D" id="3.50.50.60">
    <property type="entry name" value="FAD/NAD(P)-binding domain"/>
    <property type="match status" value="1"/>
</dbReference>
<dbReference type="EMBL" id="CP011339">
    <property type="protein sequence ID" value="AKV71144.1"/>
    <property type="molecule type" value="Genomic_DNA"/>
</dbReference>
<dbReference type="SUPFAM" id="SSF51905">
    <property type="entry name" value="FAD/NAD(P)-binding domain"/>
    <property type="match status" value="1"/>
</dbReference>
<organism evidence="1 2">
    <name type="scientific">Microcystis panniformis FACHB-1757</name>
    <dbReference type="NCBI Taxonomy" id="1638788"/>
    <lineage>
        <taxon>Bacteria</taxon>
        <taxon>Bacillati</taxon>
        <taxon>Cyanobacteriota</taxon>
        <taxon>Cyanophyceae</taxon>
        <taxon>Oscillatoriophycideae</taxon>
        <taxon>Chroococcales</taxon>
        <taxon>Microcystaceae</taxon>
        <taxon>Microcystis</taxon>
    </lineage>
</organism>
<dbReference type="PANTHER" id="PTHR32098:SF5">
    <property type="entry name" value="LYCOPENE BETA_EPSILON CYCLASE PROTEIN"/>
    <property type="match status" value="1"/>
</dbReference>
<dbReference type="InterPro" id="IPR036188">
    <property type="entry name" value="FAD/NAD-bd_sf"/>
</dbReference>
<dbReference type="KEGG" id="mpk:VL20_6410"/>
<name>A0A0K1SAL5_9CHRO</name>
<dbReference type="RefSeq" id="WP_052278295.1">
    <property type="nucleotide sequence ID" value="NZ_CP011339.1"/>
</dbReference>
<keyword evidence="2" id="KW-1185">Reference proteome</keyword>
<accession>A0A0K1SAL5</accession>
<evidence type="ECO:0000313" key="2">
    <source>
        <dbReference type="Proteomes" id="UP000068167"/>
    </source>
</evidence>
<dbReference type="PATRIC" id="fig|1638788.3.peg.6435"/>
<gene>
    <name evidence="1" type="ORF">VL20_6410</name>
</gene>